<evidence type="ECO:0000256" key="5">
    <source>
        <dbReference type="SAM" id="MobiDB-lite"/>
    </source>
</evidence>
<comment type="function">
    <text evidence="4">Required for flagellar hook formation. May act as a scaffolding protein.</text>
</comment>
<sequence>MPGQATGVGSAPGGRLDKQAFLMLLVAQLKNQDPLNPMQDREFIAQLAQLNALEQLQQLNETVAAMAQHAALGQVAGYLGKVVSGLERTSGQLVSGTVVRATILDGAAVLELAGGQQIDVRDVVSVAVAESEQQGAEDSAGGAAGSAGNPEESAPPTLPGEM</sequence>
<name>A0A7C1G0X2_THERO</name>
<comment type="similarity">
    <text evidence="1">Belongs to the FlgD family.</text>
</comment>
<dbReference type="InterPro" id="IPR005648">
    <property type="entry name" value="FlgD"/>
</dbReference>
<evidence type="ECO:0000256" key="3">
    <source>
        <dbReference type="ARBA" id="ARBA00022795"/>
    </source>
</evidence>
<dbReference type="EMBL" id="DSJL01000011">
    <property type="protein sequence ID" value="HEF66162.1"/>
    <property type="molecule type" value="Genomic_DNA"/>
</dbReference>
<evidence type="ECO:0000256" key="2">
    <source>
        <dbReference type="ARBA" id="ARBA00016013"/>
    </source>
</evidence>
<feature type="compositionally biased region" description="Low complexity" evidence="5">
    <location>
        <begin position="136"/>
        <end position="154"/>
    </location>
</feature>
<comment type="caution">
    <text evidence="6">The sequence shown here is derived from an EMBL/GenBank/DDBJ whole genome shotgun (WGS) entry which is preliminary data.</text>
</comment>
<proteinExistence type="inferred from homology"/>
<organism evidence="6">
    <name type="scientific">Thermomicrobium roseum</name>
    <dbReference type="NCBI Taxonomy" id="500"/>
    <lineage>
        <taxon>Bacteria</taxon>
        <taxon>Pseudomonadati</taxon>
        <taxon>Thermomicrobiota</taxon>
        <taxon>Thermomicrobia</taxon>
        <taxon>Thermomicrobiales</taxon>
        <taxon>Thermomicrobiaceae</taxon>
        <taxon>Thermomicrobium</taxon>
    </lineage>
</organism>
<evidence type="ECO:0000313" key="6">
    <source>
        <dbReference type="EMBL" id="HEF66162.1"/>
    </source>
</evidence>
<accession>A0A7C1G0X2</accession>
<dbReference type="GO" id="GO:0044781">
    <property type="term" value="P:bacterial-type flagellum organization"/>
    <property type="evidence" value="ECO:0007669"/>
    <property type="project" value="UniProtKB-KW"/>
</dbReference>
<evidence type="ECO:0000256" key="4">
    <source>
        <dbReference type="ARBA" id="ARBA00024746"/>
    </source>
</evidence>
<protein>
    <recommendedName>
        <fullName evidence="2">Basal-body rod modification protein FlgD</fullName>
    </recommendedName>
</protein>
<gene>
    <name evidence="6" type="ORF">ENP47_11300</name>
</gene>
<reference evidence="6" key="1">
    <citation type="journal article" date="2020" name="mSystems">
        <title>Genome- and Community-Level Interaction Insights into Carbon Utilization and Element Cycling Functions of Hydrothermarchaeota in Hydrothermal Sediment.</title>
        <authorList>
            <person name="Zhou Z."/>
            <person name="Liu Y."/>
            <person name="Xu W."/>
            <person name="Pan J."/>
            <person name="Luo Z.H."/>
            <person name="Li M."/>
        </authorList>
    </citation>
    <scope>NUCLEOTIDE SEQUENCE [LARGE SCALE GENOMIC DNA]</scope>
    <source>
        <strain evidence="6">SpSt-222</strain>
    </source>
</reference>
<keyword evidence="6" id="KW-0969">Cilium</keyword>
<evidence type="ECO:0000256" key="1">
    <source>
        <dbReference type="ARBA" id="ARBA00010577"/>
    </source>
</evidence>
<keyword evidence="6" id="KW-0282">Flagellum</keyword>
<feature type="region of interest" description="Disordered" evidence="5">
    <location>
        <begin position="129"/>
        <end position="162"/>
    </location>
</feature>
<keyword evidence="6" id="KW-0966">Cell projection</keyword>
<dbReference type="AlphaFoldDB" id="A0A7C1G0X2"/>
<dbReference type="Pfam" id="PF03963">
    <property type="entry name" value="FlgD"/>
    <property type="match status" value="1"/>
</dbReference>
<keyword evidence="3" id="KW-1005">Bacterial flagellum biogenesis</keyword>